<evidence type="ECO:0000313" key="1">
    <source>
        <dbReference type="EMBL" id="CAC5410740.1"/>
    </source>
</evidence>
<organism evidence="1 2">
    <name type="scientific">Mytilus coruscus</name>
    <name type="common">Sea mussel</name>
    <dbReference type="NCBI Taxonomy" id="42192"/>
    <lineage>
        <taxon>Eukaryota</taxon>
        <taxon>Metazoa</taxon>
        <taxon>Spiralia</taxon>
        <taxon>Lophotrochozoa</taxon>
        <taxon>Mollusca</taxon>
        <taxon>Bivalvia</taxon>
        <taxon>Autobranchia</taxon>
        <taxon>Pteriomorphia</taxon>
        <taxon>Mytilida</taxon>
        <taxon>Mytiloidea</taxon>
        <taxon>Mytilidae</taxon>
        <taxon>Mytilinae</taxon>
        <taxon>Mytilus</taxon>
    </lineage>
</organism>
<reference evidence="1 2" key="1">
    <citation type="submission" date="2020-06" db="EMBL/GenBank/DDBJ databases">
        <authorList>
            <person name="Li R."/>
            <person name="Bekaert M."/>
        </authorList>
    </citation>
    <scope>NUCLEOTIDE SEQUENCE [LARGE SCALE GENOMIC DNA]</scope>
    <source>
        <strain evidence="2">wild</strain>
    </source>
</reference>
<evidence type="ECO:0000313" key="2">
    <source>
        <dbReference type="Proteomes" id="UP000507470"/>
    </source>
</evidence>
<gene>
    <name evidence="1" type="ORF">MCOR_43906</name>
</gene>
<keyword evidence="2" id="KW-1185">Reference proteome</keyword>
<dbReference type="OrthoDB" id="10515649at2759"/>
<name>A0A6J8DVB6_MYTCO</name>
<accession>A0A6J8DVB6</accession>
<dbReference type="Proteomes" id="UP000507470">
    <property type="component" value="Unassembled WGS sequence"/>
</dbReference>
<dbReference type="EMBL" id="CACVKT020007797">
    <property type="protein sequence ID" value="CAC5410740.1"/>
    <property type="molecule type" value="Genomic_DNA"/>
</dbReference>
<sequence>MNVLYWIRGRSREYKPFVTNRIGEIHTSSHPEHVPTKVNPTDLVSRSRKIKLQSDRKAKVAEQVMDPLLEIRFKTSLNAFARTAVDFEGPFITVQGRGKRRNADINDEELLTAFTGAEALINSRPFRYQSADLKDDTPLTQNHFFHRQIGGHFAQNQLMIRTLTFENAGEEYSNLRGHWKLGRIICVS</sequence>
<protein>
    <submittedName>
        <fullName evidence="1">Uncharacterized protein</fullName>
    </submittedName>
</protein>
<dbReference type="AlphaFoldDB" id="A0A6J8DVB6"/>
<proteinExistence type="predicted"/>